<comment type="caution">
    <text evidence="1">The sequence shown here is derived from an EMBL/GenBank/DDBJ whole genome shotgun (WGS) entry which is preliminary data.</text>
</comment>
<name>A0A0J7KBZ5_LASNI</name>
<organism evidence="1 2">
    <name type="scientific">Lasius niger</name>
    <name type="common">Black garden ant</name>
    <dbReference type="NCBI Taxonomy" id="67767"/>
    <lineage>
        <taxon>Eukaryota</taxon>
        <taxon>Metazoa</taxon>
        <taxon>Ecdysozoa</taxon>
        <taxon>Arthropoda</taxon>
        <taxon>Hexapoda</taxon>
        <taxon>Insecta</taxon>
        <taxon>Pterygota</taxon>
        <taxon>Neoptera</taxon>
        <taxon>Endopterygota</taxon>
        <taxon>Hymenoptera</taxon>
        <taxon>Apocrita</taxon>
        <taxon>Aculeata</taxon>
        <taxon>Formicoidea</taxon>
        <taxon>Formicidae</taxon>
        <taxon>Formicinae</taxon>
        <taxon>Lasius</taxon>
        <taxon>Lasius</taxon>
    </lineage>
</organism>
<dbReference type="PaxDb" id="67767-A0A0J7KBZ5"/>
<evidence type="ECO:0000313" key="1">
    <source>
        <dbReference type="EMBL" id="KMQ87761.1"/>
    </source>
</evidence>
<dbReference type="Proteomes" id="UP000036403">
    <property type="component" value="Unassembled WGS sequence"/>
</dbReference>
<protein>
    <submittedName>
        <fullName evidence="1">Uncharacterized protein</fullName>
    </submittedName>
</protein>
<keyword evidence="2" id="KW-1185">Reference proteome</keyword>
<dbReference type="EMBL" id="LBMM01009954">
    <property type="protein sequence ID" value="KMQ87761.1"/>
    <property type="molecule type" value="Genomic_DNA"/>
</dbReference>
<proteinExistence type="predicted"/>
<gene>
    <name evidence="1" type="ORF">RF55_12870</name>
</gene>
<sequence length="198" mass="21980">MKNAIWATFYHYSSTDTHPQHSKCPSGSNSWCSWQRASTSDELASFKHDYKALPKDVLDAIKPIYEDLSSDNLLERCVGGFTQNNNESFNQLIWKISPKILPGGSIIVEIAAYIATCIFNKGTFSLLKMLEAMGVHTGPNAHLYAATTDEHRIKKADLCAQQNTREARQCRRQKQIGVLEAAAAAEELLYGPGIDDSV</sequence>
<evidence type="ECO:0000313" key="2">
    <source>
        <dbReference type="Proteomes" id="UP000036403"/>
    </source>
</evidence>
<reference evidence="1 2" key="1">
    <citation type="submission" date="2015-04" db="EMBL/GenBank/DDBJ databases">
        <title>Lasius niger genome sequencing.</title>
        <authorList>
            <person name="Konorov E.A."/>
            <person name="Nikitin M.A."/>
            <person name="Kirill M.V."/>
            <person name="Chang P."/>
        </authorList>
    </citation>
    <scope>NUCLEOTIDE SEQUENCE [LARGE SCALE GENOMIC DNA]</scope>
    <source>
        <tissue evidence="1">Whole</tissue>
    </source>
</reference>
<dbReference type="AlphaFoldDB" id="A0A0J7KBZ5"/>
<dbReference type="OrthoDB" id="7695519at2759"/>
<accession>A0A0J7KBZ5</accession>